<accession>A0A6J6WKH4</accession>
<dbReference type="GO" id="GO:0008519">
    <property type="term" value="F:ammonium channel activity"/>
    <property type="evidence" value="ECO:0007669"/>
    <property type="project" value="InterPro"/>
</dbReference>
<keyword evidence="2" id="KW-0812">Transmembrane</keyword>
<keyword evidence="4" id="KW-0472">Membrane</keyword>
<evidence type="ECO:0000313" key="6">
    <source>
        <dbReference type="EMBL" id="CAB4785240.1"/>
    </source>
</evidence>
<dbReference type="InterPro" id="IPR024041">
    <property type="entry name" value="NH4_transpt_AmtB-like_dom"/>
</dbReference>
<gene>
    <name evidence="6" type="ORF">UFOPK2918_01185</name>
</gene>
<evidence type="ECO:0000259" key="5">
    <source>
        <dbReference type="Pfam" id="PF00909"/>
    </source>
</evidence>
<evidence type="ECO:0000256" key="2">
    <source>
        <dbReference type="ARBA" id="ARBA00022692"/>
    </source>
</evidence>
<dbReference type="Gene3D" id="1.10.3430.10">
    <property type="entry name" value="Ammonium transporter AmtB like domains"/>
    <property type="match status" value="1"/>
</dbReference>
<evidence type="ECO:0000256" key="1">
    <source>
        <dbReference type="ARBA" id="ARBA00004141"/>
    </source>
</evidence>
<sequence>MVALYSFLVTLVLGFIIEKTIGFRLPKDAEVEGVDLAEHAETAYEMSSSSRGGSF</sequence>
<comment type="subcellular location">
    <subcellularLocation>
        <location evidence="1">Membrane</location>
        <topology evidence="1">Multi-pass membrane protein</topology>
    </subcellularLocation>
</comment>
<dbReference type="AlphaFoldDB" id="A0A6J6WKH4"/>
<dbReference type="InterPro" id="IPR029020">
    <property type="entry name" value="Ammonium/urea_transptr"/>
</dbReference>
<dbReference type="EMBL" id="CAEZZT010000110">
    <property type="protein sequence ID" value="CAB4785240.1"/>
    <property type="molecule type" value="Genomic_DNA"/>
</dbReference>
<organism evidence="6">
    <name type="scientific">freshwater metagenome</name>
    <dbReference type="NCBI Taxonomy" id="449393"/>
    <lineage>
        <taxon>unclassified sequences</taxon>
        <taxon>metagenomes</taxon>
        <taxon>ecological metagenomes</taxon>
    </lineage>
</organism>
<dbReference type="Pfam" id="PF00909">
    <property type="entry name" value="Ammonium_transp"/>
    <property type="match status" value="1"/>
</dbReference>
<evidence type="ECO:0000256" key="4">
    <source>
        <dbReference type="ARBA" id="ARBA00023136"/>
    </source>
</evidence>
<dbReference type="GO" id="GO:0016020">
    <property type="term" value="C:membrane"/>
    <property type="evidence" value="ECO:0007669"/>
    <property type="project" value="UniProtKB-SubCell"/>
</dbReference>
<evidence type="ECO:0000256" key="3">
    <source>
        <dbReference type="ARBA" id="ARBA00022989"/>
    </source>
</evidence>
<proteinExistence type="predicted"/>
<feature type="domain" description="Ammonium transporter AmtB-like" evidence="5">
    <location>
        <begin position="2"/>
        <end position="44"/>
    </location>
</feature>
<name>A0A6J6WKH4_9ZZZZ</name>
<reference evidence="6" key="1">
    <citation type="submission" date="2020-05" db="EMBL/GenBank/DDBJ databases">
        <authorList>
            <person name="Chiriac C."/>
            <person name="Salcher M."/>
            <person name="Ghai R."/>
            <person name="Kavagutti S V."/>
        </authorList>
    </citation>
    <scope>NUCLEOTIDE SEQUENCE</scope>
</reference>
<protein>
    <submittedName>
        <fullName evidence="6">Unannotated protein</fullName>
    </submittedName>
</protein>
<keyword evidence="3" id="KW-1133">Transmembrane helix</keyword>